<proteinExistence type="predicted"/>
<dbReference type="CDD" id="cd09272">
    <property type="entry name" value="RNase_HI_RT_Ty1"/>
    <property type="match status" value="1"/>
</dbReference>
<dbReference type="RefSeq" id="XP_070863001.1">
    <property type="nucleotide sequence ID" value="XM_071005935.1"/>
</dbReference>
<accession>A0ABR4MU40</accession>
<dbReference type="EMBL" id="JABSNW010000001">
    <property type="protein sequence ID" value="KAL2891821.1"/>
    <property type="molecule type" value="Genomic_DNA"/>
</dbReference>
<gene>
    <name evidence="2" type="ORF">HOO65_011179</name>
</gene>
<dbReference type="GeneID" id="98115425"/>
<name>A0ABR4MU40_9PEZI</name>
<comment type="caution">
    <text evidence="2">The sequence shown here is derived from an EMBL/GenBank/DDBJ whole genome shotgun (WGS) entry which is preliminary data.</text>
</comment>
<reference evidence="2 3" key="1">
    <citation type="submission" date="2020-05" db="EMBL/GenBank/DDBJ databases">
        <title>Ceratocystis lukuohia genome.</title>
        <authorList>
            <person name="Harrington T.C."/>
            <person name="Kim K."/>
            <person name="Mayers C.G."/>
        </authorList>
    </citation>
    <scope>NUCLEOTIDE SEQUENCE [LARGE SCALE GENOMIC DNA]</scope>
    <source>
        <strain evidence="2 3">C4212</strain>
    </source>
</reference>
<sequence>MTYRFRVFKELVHKLLAPWSSQCFQIKSDREDGYLASCQKGADAKSMLTAVRACALSKALFAASAYGVVEEGLYMPPRMWLGKEEEEETKRHWTEMGHLEGPENQIHDDEPEMNHEANNVDHDMDMEIDDQETDTVTVEDAQLEDIDTNKTDEKIPEQELEITDKGELSSSPLYANLTRNAERWMVTSAFAQAKLEETVHIIPPPRRKRGGQGTISVTHRYTDVSKRDDQARHCIRHIISFTTHHGSSREAFGSSKARSQMKKSAQTINPRDSTLVYGDNQAALKVANNLGASSKTKHTDVQYQAIKEWIREGSIKPEYVSTGKMLADGLTK</sequence>
<evidence type="ECO:0000313" key="3">
    <source>
        <dbReference type="Proteomes" id="UP001610728"/>
    </source>
</evidence>
<feature type="region of interest" description="Disordered" evidence="1">
    <location>
        <begin position="247"/>
        <end position="269"/>
    </location>
</feature>
<protein>
    <submittedName>
        <fullName evidence="2">Copia protein</fullName>
    </submittedName>
</protein>
<organism evidence="2 3">
    <name type="scientific">Ceratocystis lukuohia</name>
    <dbReference type="NCBI Taxonomy" id="2019550"/>
    <lineage>
        <taxon>Eukaryota</taxon>
        <taxon>Fungi</taxon>
        <taxon>Dikarya</taxon>
        <taxon>Ascomycota</taxon>
        <taxon>Pezizomycotina</taxon>
        <taxon>Sordariomycetes</taxon>
        <taxon>Hypocreomycetidae</taxon>
        <taxon>Microascales</taxon>
        <taxon>Ceratocystidaceae</taxon>
        <taxon>Ceratocystis</taxon>
    </lineage>
</organism>
<keyword evidence="3" id="KW-1185">Reference proteome</keyword>
<dbReference type="Proteomes" id="UP001610728">
    <property type="component" value="Unassembled WGS sequence"/>
</dbReference>
<feature type="compositionally biased region" description="Polar residues" evidence="1">
    <location>
        <begin position="256"/>
        <end position="269"/>
    </location>
</feature>
<evidence type="ECO:0000313" key="2">
    <source>
        <dbReference type="EMBL" id="KAL2891821.1"/>
    </source>
</evidence>
<evidence type="ECO:0000256" key="1">
    <source>
        <dbReference type="SAM" id="MobiDB-lite"/>
    </source>
</evidence>